<protein>
    <recommendedName>
        <fullName evidence="5">MetA-pathway of phenol degradation</fullName>
    </recommendedName>
</protein>
<dbReference type="Pfam" id="PF13557">
    <property type="entry name" value="Phenol_MetA_deg"/>
    <property type="match status" value="1"/>
</dbReference>
<dbReference type="SUPFAM" id="SSF103515">
    <property type="entry name" value="Autotransporter"/>
    <property type="match status" value="1"/>
</dbReference>
<dbReference type="Proteomes" id="UP000243063">
    <property type="component" value="Chromosome I"/>
</dbReference>
<dbReference type="AlphaFoldDB" id="A0A1H2HXW3"/>
<gene>
    <name evidence="3" type="ORF">SAMN05216580_2584</name>
</gene>
<evidence type="ECO:0000256" key="1">
    <source>
        <dbReference type="SAM" id="Coils"/>
    </source>
</evidence>
<proteinExistence type="predicted"/>
<organism evidence="3 4">
    <name type="scientific">Geopseudomonas guangdongensis</name>
    <dbReference type="NCBI Taxonomy" id="1245526"/>
    <lineage>
        <taxon>Bacteria</taxon>
        <taxon>Pseudomonadati</taxon>
        <taxon>Pseudomonadota</taxon>
        <taxon>Gammaproteobacteria</taxon>
        <taxon>Pseudomonadales</taxon>
        <taxon>Pseudomonadaceae</taxon>
        <taxon>Geopseudomonas</taxon>
    </lineage>
</organism>
<name>A0A1H2HXW3_9GAMM</name>
<reference evidence="4" key="1">
    <citation type="submission" date="2016-10" db="EMBL/GenBank/DDBJ databases">
        <authorList>
            <person name="Varghese N."/>
            <person name="Submissions S."/>
        </authorList>
    </citation>
    <scope>NUCLEOTIDE SEQUENCE [LARGE SCALE GENOMIC DNA]</scope>
    <source>
        <strain evidence="4">CCTCC 2012022</strain>
    </source>
</reference>
<keyword evidence="4" id="KW-1185">Reference proteome</keyword>
<evidence type="ECO:0000256" key="2">
    <source>
        <dbReference type="SAM" id="MobiDB-lite"/>
    </source>
</evidence>
<dbReference type="InterPro" id="IPR025737">
    <property type="entry name" value="FApF"/>
</dbReference>
<feature type="coiled-coil region" evidence="1">
    <location>
        <begin position="2"/>
        <end position="43"/>
    </location>
</feature>
<dbReference type="STRING" id="1245526.SAMN05216580_2584"/>
<dbReference type="InterPro" id="IPR036709">
    <property type="entry name" value="Autotransporte_beta_dom_sf"/>
</dbReference>
<dbReference type="EMBL" id="LT629780">
    <property type="protein sequence ID" value="SDU36526.1"/>
    <property type="molecule type" value="Genomic_DNA"/>
</dbReference>
<evidence type="ECO:0000313" key="4">
    <source>
        <dbReference type="Proteomes" id="UP000243063"/>
    </source>
</evidence>
<evidence type="ECO:0008006" key="5">
    <source>
        <dbReference type="Google" id="ProtNLM"/>
    </source>
</evidence>
<evidence type="ECO:0000313" key="3">
    <source>
        <dbReference type="EMBL" id="SDU36526.1"/>
    </source>
</evidence>
<keyword evidence="1" id="KW-0175">Coiled coil</keyword>
<dbReference type="Gene3D" id="2.40.128.130">
    <property type="entry name" value="Autotransporter beta-domain"/>
    <property type="match status" value="1"/>
</dbReference>
<feature type="region of interest" description="Disordered" evidence="2">
    <location>
        <begin position="48"/>
        <end position="73"/>
    </location>
</feature>
<sequence>MQTAKANEVEALQRELLELRQQYDAQRKALMVLEQRVREVEARPAVAQPGRLARSAGPGQGYGEQLREDSSPARSVENIYDEASGFFGDGKFSLETGLTYSRYDTRQLVLNGFLALDAIFLGNINVDQIGSDSFTFDVTGRYNLGNRWQFDINAPFVYRSTTYESAGAGGSTQAVSSAKVTRDPALGDVSVGVAYKLFDEKGSVPDTVLSLRVKAPTGEHPYGVKLIQATENDNVFIPEELPTGNGVWSITPGISVVKTVDPAVLFGSLSYTYNMEESFDDISSTIGQTVPGKVKLGNWFQYGMGVAFALNERTSMSFSYSHLVSQKSRIRPDGGDWQTVSSSDANAAYFNIGMTYALTDKLTMVPNLSIGLTPDAPDFSFSLKFPYYF</sequence>
<accession>A0A1H2HXW3</accession>